<dbReference type="OMA" id="CPLLAEW"/>
<accession>A0A4U6U8N7</accession>
<keyword evidence="1" id="KW-1133">Transmembrane helix</keyword>
<dbReference type="Gramene" id="TKW06607">
    <property type="protein sequence ID" value="TKW06607"/>
    <property type="gene ID" value="SEVIR_7G250800v2"/>
</dbReference>
<feature type="transmembrane region" description="Helical" evidence="1">
    <location>
        <begin position="21"/>
        <end position="46"/>
    </location>
</feature>
<evidence type="ECO:0000256" key="1">
    <source>
        <dbReference type="SAM" id="Phobius"/>
    </source>
</evidence>
<sequence length="136" mass="14375">MHPGRNGHGRRRGRGAADAAGFIVTGFAAVFTAVSYLLTVIVGTGMGDNDAGGSGAVVVFTPGTQWQLILAFAVMSAGLLLIMNGMRFRDARPPIFVRRVVDAAAAVLWNGGGPERLLPVLIILVCSVLEAWFDFF</sequence>
<evidence type="ECO:0000313" key="2">
    <source>
        <dbReference type="EMBL" id="TKW06607.1"/>
    </source>
</evidence>
<protein>
    <submittedName>
        <fullName evidence="2">Uncharacterized protein</fullName>
    </submittedName>
</protein>
<proteinExistence type="predicted"/>
<keyword evidence="1" id="KW-0812">Transmembrane</keyword>
<gene>
    <name evidence="2" type="ORF">SEVIR_7G250800v2</name>
</gene>
<evidence type="ECO:0000313" key="3">
    <source>
        <dbReference type="Proteomes" id="UP000298652"/>
    </source>
</evidence>
<organism evidence="2 3">
    <name type="scientific">Setaria viridis</name>
    <name type="common">Green bristlegrass</name>
    <name type="synonym">Setaria italica subsp. viridis</name>
    <dbReference type="NCBI Taxonomy" id="4556"/>
    <lineage>
        <taxon>Eukaryota</taxon>
        <taxon>Viridiplantae</taxon>
        <taxon>Streptophyta</taxon>
        <taxon>Embryophyta</taxon>
        <taxon>Tracheophyta</taxon>
        <taxon>Spermatophyta</taxon>
        <taxon>Magnoliopsida</taxon>
        <taxon>Liliopsida</taxon>
        <taxon>Poales</taxon>
        <taxon>Poaceae</taxon>
        <taxon>PACMAD clade</taxon>
        <taxon>Panicoideae</taxon>
        <taxon>Panicodae</taxon>
        <taxon>Paniceae</taxon>
        <taxon>Cenchrinae</taxon>
        <taxon>Setaria</taxon>
    </lineage>
</organism>
<dbReference type="AlphaFoldDB" id="A0A4U6U8N7"/>
<keyword evidence="3" id="KW-1185">Reference proteome</keyword>
<keyword evidence="1" id="KW-0472">Membrane</keyword>
<name>A0A4U6U8N7_SETVI</name>
<dbReference type="Proteomes" id="UP000298652">
    <property type="component" value="Chromosome 7"/>
</dbReference>
<feature type="transmembrane region" description="Helical" evidence="1">
    <location>
        <begin position="66"/>
        <end position="83"/>
    </location>
</feature>
<reference evidence="2" key="1">
    <citation type="submission" date="2019-03" db="EMBL/GenBank/DDBJ databases">
        <title>WGS assembly of Setaria viridis.</title>
        <authorList>
            <person name="Huang P."/>
            <person name="Jenkins J."/>
            <person name="Grimwood J."/>
            <person name="Barry K."/>
            <person name="Healey A."/>
            <person name="Mamidi S."/>
            <person name="Sreedasyam A."/>
            <person name="Shu S."/>
            <person name="Feldman M."/>
            <person name="Wu J."/>
            <person name="Yu Y."/>
            <person name="Chen C."/>
            <person name="Johnson J."/>
            <person name="Rokhsar D."/>
            <person name="Baxter I."/>
            <person name="Schmutz J."/>
            <person name="Brutnell T."/>
            <person name="Kellogg E."/>
        </authorList>
    </citation>
    <scope>NUCLEOTIDE SEQUENCE [LARGE SCALE GENOMIC DNA]</scope>
</reference>
<dbReference type="EMBL" id="CM016558">
    <property type="protein sequence ID" value="TKW06607.1"/>
    <property type="molecule type" value="Genomic_DNA"/>
</dbReference>